<gene>
    <name evidence="2" type="ORF">SOCE26_052810</name>
</gene>
<evidence type="ECO:0000313" key="2">
    <source>
        <dbReference type="EMBL" id="AUX43826.1"/>
    </source>
</evidence>
<reference evidence="2 3" key="1">
    <citation type="submission" date="2015-09" db="EMBL/GenBank/DDBJ databases">
        <title>Sorangium comparison.</title>
        <authorList>
            <person name="Zaburannyi N."/>
            <person name="Bunk B."/>
            <person name="Overmann J."/>
            <person name="Mueller R."/>
        </authorList>
    </citation>
    <scope>NUCLEOTIDE SEQUENCE [LARGE SCALE GENOMIC DNA]</scope>
    <source>
        <strain evidence="2 3">So ce26</strain>
    </source>
</reference>
<proteinExistence type="predicted"/>
<evidence type="ECO:0000313" key="3">
    <source>
        <dbReference type="Proteomes" id="UP000238348"/>
    </source>
</evidence>
<dbReference type="AlphaFoldDB" id="A0A2L0EX10"/>
<evidence type="ECO:0000256" key="1">
    <source>
        <dbReference type="SAM" id="MobiDB-lite"/>
    </source>
</evidence>
<dbReference type="RefSeq" id="WP_104982445.1">
    <property type="nucleotide sequence ID" value="NZ_CP012673.1"/>
</dbReference>
<dbReference type="EMBL" id="CP012673">
    <property type="protein sequence ID" value="AUX43826.1"/>
    <property type="molecule type" value="Genomic_DNA"/>
</dbReference>
<dbReference type="Proteomes" id="UP000238348">
    <property type="component" value="Chromosome"/>
</dbReference>
<protein>
    <submittedName>
        <fullName evidence="2">Uncharacterized protein</fullName>
    </submittedName>
</protein>
<feature type="compositionally biased region" description="Basic residues" evidence="1">
    <location>
        <begin position="30"/>
        <end position="57"/>
    </location>
</feature>
<feature type="compositionally biased region" description="Gly residues" evidence="1">
    <location>
        <begin position="64"/>
        <end position="76"/>
    </location>
</feature>
<feature type="region of interest" description="Disordered" evidence="1">
    <location>
        <begin position="1"/>
        <end position="76"/>
    </location>
</feature>
<sequence>MAKKRSAGLRIAPVDEPFRGTAGMMINPPKPKKKAAKRTAPKKRPAPKRKPTTRRAAPRRELWGCGGPRKSGCGGGAKVLKEVKDVKRILAEMTGRKAGARRARRR</sequence>
<name>A0A2L0EX10_SORCE</name>
<organism evidence="2 3">
    <name type="scientific">Sorangium cellulosum</name>
    <name type="common">Polyangium cellulosum</name>
    <dbReference type="NCBI Taxonomy" id="56"/>
    <lineage>
        <taxon>Bacteria</taxon>
        <taxon>Pseudomonadati</taxon>
        <taxon>Myxococcota</taxon>
        <taxon>Polyangia</taxon>
        <taxon>Polyangiales</taxon>
        <taxon>Polyangiaceae</taxon>
        <taxon>Sorangium</taxon>
    </lineage>
</organism>
<accession>A0A2L0EX10</accession>